<feature type="compositionally biased region" description="Low complexity" evidence="1">
    <location>
        <begin position="46"/>
        <end position="80"/>
    </location>
</feature>
<feature type="chain" id="PRO_5016836735" description="Beta/gamma crystallin 'Greek key' domain-containing protein" evidence="2">
    <location>
        <begin position="22"/>
        <end position="184"/>
    </location>
</feature>
<dbReference type="SUPFAM" id="SSF49695">
    <property type="entry name" value="gamma-Crystallin-like"/>
    <property type="match status" value="1"/>
</dbReference>
<evidence type="ECO:0000313" key="3">
    <source>
        <dbReference type="EMBL" id="SSC64514.1"/>
    </source>
</evidence>
<dbReference type="Pfam" id="PF03995">
    <property type="entry name" value="Inhibitor_I36"/>
    <property type="match status" value="1"/>
</dbReference>
<protein>
    <recommendedName>
        <fullName evidence="5">Beta/gamma crystallin 'Greek key' domain-containing protein</fullName>
    </recommendedName>
</protein>
<dbReference type="RefSeq" id="WP_147294014.1">
    <property type="nucleotide sequence ID" value="NZ_UEYP01000011.1"/>
</dbReference>
<gene>
    <name evidence="3" type="ORF">RHIZ70_222</name>
</gene>
<dbReference type="InterPro" id="IPR011024">
    <property type="entry name" value="G_crystallin-like"/>
</dbReference>
<keyword evidence="2" id="KW-0732">Signal</keyword>
<dbReference type="EMBL" id="UEYP01000011">
    <property type="protein sequence ID" value="SSC64514.1"/>
    <property type="molecule type" value="Genomic_DNA"/>
</dbReference>
<feature type="signal peptide" evidence="2">
    <location>
        <begin position="1"/>
        <end position="21"/>
    </location>
</feature>
<proteinExistence type="predicted"/>
<dbReference type="AlphaFoldDB" id="A0A376A9Q3"/>
<dbReference type="Gene3D" id="2.60.20.10">
    <property type="entry name" value="Crystallins"/>
    <property type="match status" value="1"/>
</dbReference>
<accession>A0A376A9Q3</accession>
<sequence>MNRFCLLSSAAIALVAQPLAAAPLTDSEQNSRAASAYVQIAQNQNQNQNNNQSGNQNNNQNNNQNTNQNTNQNQNQNQNSDDGTGPDTVVTAATSAAAETAAAHACFYEDAGYKGEKFCTTGGTHAKTIGQGWDNRISSIKVAGSVTVKICTDGNYGGSCMETTTSIEKLAGDYDNAVSSWQVK</sequence>
<feature type="region of interest" description="Disordered" evidence="1">
    <location>
        <begin position="46"/>
        <end position="89"/>
    </location>
</feature>
<evidence type="ECO:0008006" key="5">
    <source>
        <dbReference type="Google" id="ProtNLM"/>
    </source>
</evidence>
<dbReference type="OrthoDB" id="8457065at2"/>
<keyword evidence="4" id="KW-1185">Reference proteome</keyword>
<reference evidence="4" key="1">
    <citation type="submission" date="2018-07" db="EMBL/GenBank/DDBJ databases">
        <authorList>
            <person name="Peiro R."/>
            <person name="Begona"/>
            <person name="Cbmso G."/>
            <person name="Lopez M."/>
            <person name="Gonzalez S."/>
        </authorList>
    </citation>
    <scope>NUCLEOTIDE SEQUENCE [LARGE SCALE GENOMIC DNA]</scope>
</reference>
<evidence type="ECO:0000313" key="4">
    <source>
        <dbReference type="Proteomes" id="UP000254764"/>
    </source>
</evidence>
<dbReference type="Proteomes" id="UP000254764">
    <property type="component" value="Unassembled WGS sequence"/>
</dbReference>
<organism evidence="3 4">
    <name type="scientific">Ciceribacter selenitireducens ATCC BAA-1503</name>
    <dbReference type="NCBI Taxonomy" id="1336235"/>
    <lineage>
        <taxon>Bacteria</taxon>
        <taxon>Pseudomonadati</taxon>
        <taxon>Pseudomonadota</taxon>
        <taxon>Alphaproteobacteria</taxon>
        <taxon>Hyphomicrobiales</taxon>
        <taxon>Rhizobiaceae</taxon>
        <taxon>Ciceribacter</taxon>
    </lineage>
</organism>
<evidence type="ECO:0000256" key="2">
    <source>
        <dbReference type="SAM" id="SignalP"/>
    </source>
</evidence>
<name>A0A376A9Q3_9HYPH</name>
<evidence type="ECO:0000256" key="1">
    <source>
        <dbReference type="SAM" id="MobiDB-lite"/>
    </source>
</evidence>